<dbReference type="AlphaFoldDB" id="A0AAD3T9P6"/>
<evidence type="ECO:0000313" key="2">
    <source>
        <dbReference type="EMBL" id="GMH25402.1"/>
    </source>
</evidence>
<evidence type="ECO:0000256" key="1">
    <source>
        <dbReference type="SAM" id="MobiDB-lite"/>
    </source>
</evidence>
<dbReference type="EMBL" id="BSYO01000029">
    <property type="protein sequence ID" value="GMH25402.1"/>
    <property type="molecule type" value="Genomic_DNA"/>
</dbReference>
<keyword evidence="3" id="KW-1185">Reference proteome</keyword>
<reference evidence="2" key="1">
    <citation type="submission" date="2023-05" db="EMBL/GenBank/DDBJ databases">
        <title>Nepenthes gracilis genome sequencing.</title>
        <authorList>
            <person name="Fukushima K."/>
        </authorList>
    </citation>
    <scope>NUCLEOTIDE SEQUENCE</scope>
    <source>
        <strain evidence="2">SING2019-196</strain>
    </source>
</reference>
<dbReference type="Proteomes" id="UP001279734">
    <property type="component" value="Unassembled WGS sequence"/>
</dbReference>
<comment type="caution">
    <text evidence="2">The sequence shown here is derived from an EMBL/GenBank/DDBJ whole genome shotgun (WGS) entry which is preliminary data.</text>
</comment>
<protein>
    <submittedName>
        <fullName evidence="2">Uncharacterized protein</fullName>
    </submittedName>
</protein>
<feature type="region of interest" description="Disordered" evidence="1">
    <location>
        <begin position="58"/>
        <end position="78"/>
    </location>
</feature>
<sequence length="190" mass="20973">MESKHQTNSEIILSDEMKDDPNGKDCIRMEFDNPIASAWSLSEHQKKPIGLLAPGVESKTKENEAMSQQHPNYGAASVDSYPEGIGFLPIEGRDSPLEDQERHTQIVDDVLMCGNAQQENIKMERHPVSYADIMKCGILNPADVTGPPAIGKASRIGSASHVVPDHHQRGELSPSTKLGQLRRNILELRK</sequence>
<name>A0AAD3T9P6_NEPGR</name>
<accession>A0AAD3T9P6</accession>
<feature type="compositionally biased region" description="Basic and acidic residues" evidence="1">
    <location>
        <begin position="15"/>
        <end position="24"/>
    </location>
</feature>
<feature type="region of interest" description="Disordered" evidence="1">
    <location>
        <begin position="1"/>
        <end position="24"/>
    </location>
</feature>
<proteinExistence type="predicted"/>
<gene>
    <name evidence="2" type="ORF">Nepgr_027245</name>
</gene>
<organism evidence="2 3">
    <name type="scientific">Nepenthes gracilis</name>
    <name type="common">Slender pitcher plant</name>
    <dbReference type="NCBI Taxonomy" id="150966"/>
    <lineage>
        <taxon>Eukaryota</taxon>
        <taxon>Viridiplantae</taxon>
        <taxon>Streptophyta</taxon>
        <taxon>Embryophyta</taxon>
        <taxon>Tracheophyta</taxon>
        <taxon>Spermatophyta</taxon>
        <taxon>Magnoliopsida</taxon>
        <taxon>eudicotyledons</taxon>
        <taxon>Gunneridae</taxon>
        <taxon>Pentapetalae</taxon>
        <taxon>Caryophyllales</taxon>
        <taxon>Nepenthaceae</taxon>
        <taxon>Nepenthes</taxon>
    </lineage>
</organism>
<evidence type="ECO:0000313" key="3">
    <source>
        <dbReference type="Proteomes" id="UP001279734"/>
    </source>
</evidence>